<dbReference type="PROSITE" id="PS50929">
    <property type="entry name" value="ABC_TM1F"/>
    <property type="match status" value="1"/>
</dbReference>
<dbReference type="GO" id="GO:0005524">
    <property type="term" value="F:ATP binding"/>
    <property type="evidence" value="ECO:0007669"/>
    <property type="project" value="UniProtKB-KW"/>
</dbReference>
<sequence length="638" mass="70569">MSDQRNHESQSHRGPGRGPGPMGGPMGGGMGGMGMIVQKPKDFKGTLRRLLRYLRPHRMRLGIVLLTAVLSTAFAIFSPKILGNATTKLFEGMMAKFNGVAGATIDYHSIWQIIAFLGVLYMFSSLFAYIQQYLMAGVAQTTVYDLRKEVSDKLGKLPLKYYDSRTHGEILSRAVNDVDNISNTLQQSLTQLITSLITIIGVIIMMLFISPLLTLILLLTLPLSLFVIKGVASRSQRYFKTQQAELGKLNGHVEEMYTGHKIVKAFGHEERSVAQFDGINEKLYESGWKAQFVSGNIMPLMNMVSNIGYVFISVVGGIMVTRATISIGDIQAFIQYARQFSMPLMQTANIANIIQSTIASAERVFELLDEQEEVAEIADSQAIKLEAPQGHVALQQVTFGYKEDAMQIEEMSIDVRSGQTIAIVGPTGAGKTTLVNLLMRFYEVNEGNITIDGVDITQMKRGDLRSLFGMVLQDTWLFNGTIRDNIAYGRENATEEEIVQAAVAAHADHFIRTLPDGYDTLLNEDATNLSQGQKQLLTIARALLADPTIMILDEATSSVDTRTEIYIQKAMHELMQGRTSFVIAHRLSTIRDADLILVMNHGRIIEQGTHNELLAQDGFYADLYNSQFTAGQSQLNAG</sequence>
<evidence type="ECO:0000256" key="9">
    <source>
        <dbReference type="SAM" id="MobiDB-lite"/>
    </source>
</evidence>
<dbReference type="Pfam" id="PF00005">
    <property type="entry name" value="ABC_tran"/>
    <property type="match status" value="1"/>
</dbReference>
<evidence type="ECO:0000256" key="4">
    <source>
        <dbReference type="ARBA" id="ARBA00022692"/>
    </source>
</evidence>
<dbReference type="GO" id="GO:0005886">
    <property type="term" value="C:plasma membrane"/>
    <property type="evidence" value="ECO:0007669"/>
    <property type="project" value="UniProtKB-SubCell"/>
</dbReference>
<dbReference type="Proteomes" id="UP001178662">
    <property type="component" value="Chromosome"/>
</dbReference>
<dbReference type="Gene3D" id="1.20.1560.10">
    <property type="entry name" value="ABC transporter type 1, transmembrane domain"/>
    <property type="match status" value="1"/>
</dbReference>
<evidence type="ECO:0000313" key="13">
    <source>
        <dbReference type="EMBL" id="WEK55542.1"/>
    </source>
</evidence>
<keyword evidence="4 10" id="KW-0812">Transmembrane</keyword>
<dbReference type="AlphaFoldDB" id="A0AA95F0P5"/>
<evidence type="ECO:0000313" key="14">
    <source>
        <dbReference type="Proteomes" id="UP001178662"/>
    </source>
</evidence>
<evidence type="ECO:0000256" key="7">
    <source>
        <dbReference type="ARBA" id="ARBA00022989"/>
    </source>
</evidence>
<dbReference type="InterPro" id="IPR003593">
    <property type="entry name" value="AAA+_ATPase"/>
</dbReference>
<dbReference type="GO" id="GO:0015421">
    <property type="term" value="F:ABC-type oligopeptide transporter activity"/>
    <property type="evidence" value="ECO:0007669"/>
    <property type="project" value="TreeGrafter"/>
</dbReference>
<keyword evidence="14" id="KW-1185">Reference proteome</keyword>
<dbReference type="InterPro" id="IPR039421">
    <property type="entry name" value="Type_1_exporter"/>
</dbReference>
<evidence type="ECO:0000256" key="5">
    <source>
        <dbReference type="ARBA" id="ARBA00022741"/>
    </source>
</evidence>
<dbReference type="PANTHER" id="PTHR43394">
    <property type="entry name" value="ATP-DEPENDENT PERMEASE MDL1, MITOCHONDRIAL"/>
    <property type="match status" value="1"/>
</dbReference>
<evidence type="ECO:0000256" key="2">
    <source>
        <dbReference type="ARBA" id="ARBA00022448"/>
    </source>
</evidence>
<dbReference type="InterPro" id="IPR036640">
    <property type="entry name" value="ABC1_TM_sf"/>
</dbReference>
<feature type="transmembrane region" description="Helical" evidence="10">
    <location>
        <begin position="215"/>
        <end position="232"/>
    </location>
</feature>
<dbReference type="SUPFAM" id="SSF52540">
    <property type="entry name" value="P-loop containing nucleoside triphosphate hydrolases"/>
    <property type="match status" value="1"/>
</dbReference>
<feature type="transmembrane region" description="Helical" evidence="10">
    <location>
        <begin position="59"/>
        <end position="77"/>
    </location>
</feature>
<keyword evidence="2" id="KW-0813">Transport</keyword>
<organism evidence="13 14">
    <name type="scientific">Candidatus Cohnella colombiensis</name>
    <dbReference type="NCBI Taxonomy" id="3121368"/>
    <lineage>
        <taxon>Bacteria</taxon>
        <taxon>Bacillati</taxon>
        <taxon>Bacillota</taxon>
        <taxon>Bacilli</taxon>
        <taxon>Bacillales</taxon>
        <taxon>Paenibacillaceae</taxon>
        <taxon>Cohnella</taxon>
    </lineage>
</organism>
<dbReference type="SUPFAM" id="SSF90123">
    <property type="entry name" value="ABC transporter transmembrane region"/>
    <property type="match status" value="1"/>
</dbReference>
<dbReference type="InterPro" id="IPR017871">
    <property type="entry name" value="ABC_transporter-like_CS"/>
</dbReference>
<dbReference type="InterPro" id="IPR027417">
    <property type="entry name" value="P-loop_NTPase"/>
</dbReference>
<dbReference type="InterPro" id="IPR003439">
    <property type="entry name" value="ABC_transporter-like_ATP-bd"/>
</dbReference>
<reference evidence="13" key="1">
    <citation type="submission" date="2023-03" db="EMBL/GenBank/DDBJ databases">
        <title>Andean soil-derived lignocellulolytic bacterial consortium as a source of novel taxa and putative plastic-active enzymes.</title>
        <authorList>
            <person name="Diaz-Garcia L."/>
            <person name="Chuvochina M."/>
            <person name="Feuerriegel G."/>
            <person name="Bunk B."/>
            <person name="Sproer C."/>
            <person name="Streit W.R."/>
            <person name="Rodriguez L.M."/>
            <person name="Overmann J."/>
            <person name="Jimenez D.J."/>
        </authorList>
    </citation>
    <scope>NUCLEOTIDE SEQUENCE</scope>
    <source>
        <strain evidence="13">MAG 2441</strain>
    </source>
</reference>
<evidence type="ECO:0000256" key="3">
    <source>
        <dbReference type="ARBA" id="ARBA00022475"/>
    </source>
</evidence>
<keyword evidence="6 13" id="KW-0067">ATP-binding</keyword>
<dbReference type="EMBL" id="CP119317">
    <property type="protein sequence ID" value="WEK55542.1"/>
    <property type="molecule type" value="Genomic_DNA"/>
</dbReference>
<keyword evidence="5" id="KW-0547">Nucleotide-binding</keyword>
<keyword evidence="8 10" id="KW-0472">Membrane</keyword>
<feature type="transmembrane region" description="Helical" evidence="10">
    <location>
        <begin position="307"/>
        <end position="325"/>
    </location>
</feature>
<dbReference type="FunFam" id="1.20.1560.10:FF:000011">
    <property type="entry name" value="Multidrug ABC transporter ATP-binding protein"/>
    <property type="match status" value="1"/>
</dbReference>
<proteinExistence type="predicted"/>
<evidence type="ECO:0000259" key="12">
    <source>
        <dbReference type="PROSITE" id="PS50929"/>
    </source>
</evidence>
<dbReference type="FunFam" id="3.40.50.300:FF:000287">
    <property type="entry name" value="Multidrug ABC transporter ATP-binding protein"/>
    <property type="match status" value="1"/>
</dbReference>
<protein>
    <submittedName>
        <fullName evidence="13">ABC transporter ATP-binding protein</fullName>
    </submittedName>
</protein>
<keyword evidence="3" id="KW-1003">Cell membrane</keyword>
<dbReference type="Pfam" id="PF00664">
    <property type="entry name" value="ABC_membrane"/>
    <property type="match status" value="1"/>
</dbReference>
<dbReference type="PROSITE" id="PS50893">
    <property type="entry name" value="ABC_TRANSPORTER_2"/>
    <property type="match status" value="1"/>
</dbReference>
<dbReference type="InterPro" id="IPR011527">
    <property type="entry name" value="ABC1_TM_dom"/>
</dbReference>
<evidence type="ECO:0000256" key="8">
    <source>
        <dbReference type="ARBA" id="ARBA00023136"/>
    </source>
</evidence>
<feature type="transmembrane region" description="Helical" evidence="10">
    <location>
        <begin position="110"/>
        <end position="130"/>
    </location>
</feature>
<dbReference type="CDD" id="cd18547">
    <property type="entry name" value="ABC_6TM_Tm288_like"/>
    <property type="match status" value="1"/>
</dbReference>
<accession>A0AA95F0P5</accession>
<feature type="domain" description="ABC transporter" evidence="11">
    <location>
        <begin position="392"/>
        <end position="626"/>
    </location>
</feature>
<evidence type="ECO:0000256" key="1">
    <source>
        <dbReference type="ARBA" id="ARBA00004651"/>
    </source>
</evidence>
<comment type="subcellular location">
    <subcellularLocation>
        <location evidence="1">Cell membrane</location>
        <topology evidence="1">Multi-pass membrane protein</topology>
    </subcellularLocation>
</comment>
<evidence type="ECO:0000259" key="11">
    <source>
        <dbReference type="PROSITE" id="PS50893"/>
    </source>
</evidence>
<keyword evidence="7 10" id="KW-1133">Transmembrane helix</keyword>
<feature type="transmembrane region" description="Helical" evidence="10">
    <location>
        <begin position="189"/>
        <end position="209"/>
    </location>
</feature>
<name>A0AA95F0P5_9BACL</name>
<dbReference type="PROSITE" id="PS00211">
    <property type="entry name" value="ABC_TRANSPORTER_1"/>
    <property type="match status" value="1"/>
</dbReference>
<feature type="compositionally biased region" description="Basic and acidic residues" evidence="9">
    <location>
        <begin position="1"/>
        <end position="11"/>
    </location>
</feature>
<dbReference type="Gene3D" id="3.40.50.300">
    <property type="entry name" value="P-loop containing nucleotide triphosphate hydrolases"/>
    <property type="match status" value="1"/>
</dbReference>
<dbReference type="GO" id="GO:0016887">
    <property type="term" value="F:ATP hydrolysis activity"/>
    <property type="evidence" value="ECO:0007669"/>
    <property type="project" value="InterPro"/>
</dbReference>
<dbReference type="PANTHER" id="PTHR43394:SF1">
    <property type="entry name" value="ATP-BINDING CASSETTE SUB-FAMILY B MEMBER 10, MITOCHONDRIAL"/>
    <property type="match status" value="1"/>
</dbReference>
<feature type="compositionally biased region" description="Gly residues" evidence="9">
    <location>
        <begin position="16"/>
        <end position="25"/>
    </location>
</feature>
<feature type="domain" description="ABC transmembrane type-1" evidence="12">
    <location>
        <begin position="63"/>
        <end position="356"/>
    </location>
</feature>
<feature type="region of interest" description="Disordered" evidence="9">
    <location>
        <begin position="1"/>
        <end position="25"/>
    </location>
</feature>
<gene>
    <name evidence="13" type="ORF">P0Y55_05675</name>
</gene>
<evidence type="ECO:0000256" key="6">
    <source>
        <dbReference type="ARBA" id="ARBA00022840"/>
    </source>
</evidence>
<dbReference type="SMART" id="SM00382">
    <property type="entry name" value="AAA"/>
    <property type="match status" value="1"/>
</dbReference>
<evidence type="ECO:0000256" key="10">
    <source>
        <dbReference type="SAM" id="Phobius"/>
    </source>
</evidence>